<dbReference type="InterPro" id="IPR004408">
    <property type="entry name" value="Biotin_CoA_COase_ligase"/>
</dbReference>
<dbReference type="Proteomes" id="UP000030184">
    <property type="component" value="Unassembled WGS sequence"/>
</dbReference>
<dbReference type="RefSeq" id="WP_042245108.1">
    <property type="nucleotide sequence ID" value="NZ_BBNR01000017.1"/>
</dbReference>
<evidence type="ECO:0000313" key="4">
    <source>
        <dbReference type="EMBL" id="GAL71620.1"/>
    </source>
</evidence>
<feature type="domain" description="BPL/LPL catalytic" evidence="2">
    <location>
        <begin position="1"/>
        <end position="177"/>
    </location>
</feature>
<dbReference type="Gene3D" id="3.30.930.10">
    <property type="entry name" value="Bira Bifunctional Protein, Domain 2"/>
    <property type="match status" value="1"/>
</dbReference>
<dbReference type="AlphaFoldDB" id="A0A090W3N2"/>
<dbReference type="CDD" id="cd16442">
    <property type="entry name" value="BPL"/>
    <property type="match status" value="1"/>
</dbReference>
<evidence type="ECO:0000256" key="1">
    <source>
        <dbReference type="ARBA" id="ARBA00022598"/>
    </source>
</evidence>
<dbReference type="EMBL" id="BBNS01000014">
    <property type="protein sequence ID" value="GAL71620.1"/>
    <property type="molecule type" value="Genomic_DNA"/>
</dbReference>
<dbReference type="PROSITE" id="PS51733">
    <property type="entry name" value="BPL_LPL_CATALYTIC"/>
    <property type="match status" value="1"/>
</dbReference>
<dbReference type="GO" id="GO:0005737">
    <property type="term" value="C:cytoplasm"/>
    <property type="evidence" value="ECO:0007669"/>
    <property type="project" value="TreeGrafter"/>
</dbReference>
<dbReference type="InterPro" id="IPR004143">
    <property type="entry name" value="BPL_LPL_catalytic"/>
</dbReference>
<evidence type="ECO:0000313" key="3">
    <source>
        <dbReference type="EMBL" id="GAL68190.1"/>
    </source>
</evidence>
<keyword evidence="7" id="KW-1185">Reference proteome</keyword>
<dbReference type="EMBL" id="BBNR01000017">
    <property type="protein sequence ID" value="GAL68190.1"/>
    <property type="molecule type" value="Genomic_DNA"/>
</dbReference>
<dbReference type="PANTHER" id="PTHR12835:SF5">
    <property type="entry name" value="BIOTIN--PROTEIN LIGASE"/>
    <property type="match status" value="1"/>
</dbReference>
<comment type="caution">
    <text evidence="4">The sequence shown here is derived from an EMBL/GenBank/DDBJ whole genome shotgun (WGS) entry which is preliminary data.</text>
</comment>
<protein>
    <submittedName>
        <fullName evidence="4">Biotin-protein ligase</fullName>
    </submittedName>
</protein>
<keyword evidence="1 4" id="KW-0436">Ligase</keyword>
<dbReference type="PANTHER" id="PTHR12835">
    <property type="entry name" value="BIOTIN PROTEIN LIGASE"/>
    <property type="match status" value="1"/>
</dbReference>
<dbReference type="GO" id="GO:0004077">
    <property type="term" value="F:biotin--[biotin carboxyl-carrier protein] ligase activity"/>
    <property type="evidence" value="ECO:0007669"/>
    <property type="project" value="InterPro"/>
</dbReference>
<accession>A0A090W3N2</accession>
<gene>
    <name evidence="3" type="ORF">JCM19301_332</name>
    <name evidence="4" type="ORF">JCM19302_3110</name>
    <name evidence="5" type="ORF">JCM19538_1544</name>
</gene>
<evidence type="ECO:0000259" key="2">
    <source>
        <dbReference type="PROSITE" id="PS51733"/>
    </source>
</evidence>
<reference evidence="7" key="1">
    <citation type="journal article" date="2014" name="Genome Announc.">
        <title>Draft Genome Sequence of Marine Flavobacterium Jejuia pallidilutea Strain 11shimoA1 and Pigmentation Mutants.</title>
        <authorList>
            <person name="Takatani N."/>
            <person name="Nakanishi M."/>
            <person name="Meirelles P."/>
            <person name="Mino S."/>
            <person name="Suda W."/>
            <person name="Oshima K."/>
            <person name="Hattori M."/>
            <person name="Ohkuma M."/>
            <person name="Hosokawa M."/>
            <person name="Miyashita K."/>
            <person name="Thompson F.L."/>
            <person name="Niwa A."/>
            <person name="Sawabe T."/>
            <person name="Sawabe T."/>
        </authorList>
    </citation>
    <scope>NUCLEOTIDE SEQUENCE [LARGE SCALE GENOMIC DNA]</scope>
    <source>
        <strain evidence="7">JCM 19538</strain>
    </source>
</reference>
<dbReference type="Proteomes" id="UP000029641">
    <property type="component" value="Unassembled WGS sequence"/>
</dbReference>
<dbReference type="OrthoDB" id="9807064at2"/>
<dbReference type="Proteomes" id="UP000029646">
    <property type="component" value="Unassembled WGS sequence"/>
</dbReference>
<dbReference type="InterPro" id="IPR045864">
    <property type="entry name" value="aa-tRNA-synth_II/BPL/LPL"/>
</dbReference>
<proteinExistence type="predicted"/>
<dbReference type="NCBIfam" id="TIGR00121">
    <property type="entry name" value="birA_ligase"/>
    <property type="match status" value="1"/>
</dbReference>
<organism evidence="4 6">
    <name type="scientific">Jejuia pallidilutea</name>
    <dbReference type="NCBI Taxonomy" id="504487"/>
    <lineage>
        <taxon>Bacteria</taxon>
        <taxon>Pseudomonadati</taxon>
        <taxon>Bacteroidota</taxon>
        <taxon>Flavobacteriia</taxon>
        <taxon>Flavobacteriales</taxon>
        <taxon>Flavobacteriaceae</taxon>
        <taxon>Jejuia</taxon>
    </lineage>
</organism>
<name>A0A090W3N2_9FLAO</name>
<evidence type="ECO:0000313" key="7">
    <source>
        <dbReference type="Proteomes" id="UP000030184"/>
    </source>
</evidence>
<sequence length="243" mass="27380">MPIIKLNAIDSTNTFIKEMISAKTVKHFTVVTTNHQTSGKGQMGTVWLSEPSKNLMFSVFVDVSKYKLEFPFYISMVVALALKQSLNTFLIPKLYIKWPNDILSQNKKICGILIENVMKQGAVNASIIGVGLNVNQTNFTALPNASSLKNITGRVFDLDELLDSIIFNMKLYFSKLEEGNFMELKAAYESFLFRKNKPSTFKDAKGNLFVGYIKSVEDSGHLQVMLEDNITKSFALKDITLMY</sequence>
<dbReference type="SUPFAM" id="SSF55681">
    <property type="entry name" value="Class II aaRS and biotin synthetases"/>
    <property type="match status" value="1"/>
</dbReference>
<dbReference type="Pfam" id="PF03099">
    <property type="entry name" value="BPL_LplA_LipB"/>
    <property type="match status" value="1"/>
</dbReference>
<evidence type="ECO:0000313" key="6">
    <source>
        <dbReference type="Proteomes" id="UP000029646"/>
    </source>
</evidence>
<dbReference type="STRING" id="504487.JCM19538_1544"/>
<dbReference type="eggNOG" id="COG0340">
    <property type="taxonomic scope" value="Bacteria"/>
</dbReference>
<evidence type="ECO:0000313" key="5">
    <source>
        <dbReference type="EMBL" id="GAL89894.1"/>
    </source>
</evidence>
<dbReference type="EMBL" id="BBNY01000059">
    <property type="protein sequence ID" value="GAL89894.1"/>
    <property type="molecule type" value="Genomic_DNA"/>
</dbReference>